<feature type="signal peptide" evidence="8">
    <location>
        <begin position="1"/>
        <end position="21"/>
    </location>
</feature>
<evidence type="ECO:0000313" key="10">
    <source>
        <dbReference type="EMBL" id="KAJ1370329.1"/>
    </source>
</evidence>
<dbReference type="InterPro" id="IPR016090">
    <property type="entry name" value="PLA2-like_dom"/>
</dbReference>
<feature type="disulfide bond" evidence="6">
    <location>
        <begin position="88"/>
        <end position="117"/>
    </location>
</feature>
<name>A0AAD5R6C1_PARTN</name>
<comment type="subcellular location">
    <subcellularLocation>
        <location evidence="1 8">Secreted</location>
    </subcellularLocation>
</comment>
<dbReference type="Proteomes" id="UP001196413">
    <property type="component" value="Unassembled WGS sequence"/>
</dbReference>
<keyword evidence="3 6" id="KW-1015">Disulfide bond</keyword>
<sequence>MRYLAVFILLGTLNVVHRTDSAPPKTQVLSLWNLGQVGECVLHYFPLVYNDYGCWCGFGGAHTPIDEIDNCCMHHDHCYDAAVKSKACYDFIWEYVDTYSWKCSNSTPYCSATNHPCQSALCACDVAVTKCWSKYPKPHGKRKCTHKRESLESILKQYLL</sequence>
<evidence type="ECO:0000256" key="3">
    <source>
        <dbReference type="ARBA" id="ARBA00023157"/>
    </source>
</evidence>
<comment type="catalytic activity">
    <reaction evidence="8">
        <text>a 1,2-diacyl-sn-glycero-3-phosphocholine + H2O = a 1-acyl-sn-glycero-3-phosphocholine + a fatty acid + H(+)</text>
        <dbReference type="Rhea" id="RHEA:15801"/>
        <dbReference type="ChEBI" id="CHEBI:15377"/>
        <dbReference type="ChEBI" id="CHEBI:15378"/>
        <dbReference type="ChEBI" id="CHEBI:28868"/>
        <dbReference type="ChEBI" id="CHEBI:57643"/>
        <dbReference type="ChEBI" id="CHEBI:58168"/>
        <dbReference type="EC" id="3.1.1.4"/>
    </reaction>
</comment>
<protein>
    <recommendedName>
        <fullName evidence="8">Phospholipase A2</fullName>
        <ecNumber evidence="8">3.1.1.4</ecNumber>
    </recommendedName>
</protein>
<feature type="disulfide bond" evidence="6">
    <location>
        <begin position="56"/>
        <end position="72"/>
    </location>
</feature>
<evidence type="ECO:0000256" key="4">
    <source>
        <dbReference type="PIRSR" id="PIRSR601211-1"/>
    </source>
</evidence>
<keyword evidence="8" id="KW-0378">Hydrolase</keyword>
<keyword evidence="8" id="KW-0443">Lipid metabolism</keyword>
<feature type="disulfide bond" evidence="6">
    <location>
        <begin position="78"/>
        <end position="124"/>
    </location>
</feature>
<dbReference type="CDD" id="cd00125">
    <property type="entry name" value="PLA2c"/>
    <property type="match status" value="1"/>
</dbReference>
<dbReference type="GO" id="GO:0004623">
    <property type="term" value="F:phospholipase A2 activity"/>
    <property type="evidence" value="ECO:0007669"/>
    <property type="project" value="UniProtKB-EC"/>
</dbReference>
<keyword evidence="2 8" id="KW-0964">Secreted</keyword>
<dbReference type="EMBL" id="JAHQIW010006768">
    <property type="protein sequence ID" value="KAJ1370329.1"/>
    <property type="molecule type" value="Genomic_DNA"/>
</dbReference>
<feature type="disulfide bond" evidence="6">
    <location>
        <begin position="71"/>
        <end position="131"/>
    </location>
</feature>
<evidence type="ECO:0000313" key="11">
    <source>
        <dbReference type="Proteomes" id="UP001196413"/>
    </source>
</evidence>
<feature type="binding site" evidence="5">
    <location>
        <position position="57"/>
    </location>
    <ligand>
        <name>Ca(2+)</name>
        <dbReference type="ChEBI" id="CHEBI:29108"/>
    </ligand>
</feature>
<evidence type="ECO:0000256" key="1">
    <source>
        <dbReference type="ARBA" id="ARBA00004613"/>
    </source>
</evidence>
<feature type="chain" id="PRO_5041777809" description="Phospholipase A2" evidence="8">
    <location>
        <begin position="22"/>
        <end position="160"/>
    </location>
</feature>
<keyword evidence="5 8" id="KW-0106">Calcium</keyword>
<dbReference type="Pfam" id="PF00068">
    <property type="entry name" value="Phospholip_A2_1"/>
    <property type="match status" value="1"/>
</dbReference>
<dbReference type="SMART" id="SM00085">
    <property type="entry name" value="PA2c"/>
    <property type="match status" value="1"/>
</dbReference>
<organism evidence="10 11">
    <name type="scientific">Parelaphostrongylus tenuis</name>
    <name type="common">Meningeal worm</name>
    <dbReference type="NCBI Taxonomy" id="148309"/>
    <lineage>
        <taxon>Eukaryota</taxon>
        <taxon>Metazoa</taxon>
        <taxon>Ecdysozoa</taxon>
        <taxon>Nematoda</taxon>
        <taxon>Chromadorea</taxon>
        <taxon>Rhabditida</taxon>
        <taxon>Rhabditina</taxon>
        <taxon>Rhabditomorpha</taxon>
        <taxon>Strongyloidea</taxon>
        <taxon>Metastrongylidae</taxon>
        <taxon>Parelaphostrongylus</taxon>
    </lineage>
</organism>
<dbReference type="EC" id="3.1.1.4" evidence="8"/>
<feature type="binding site" evidence="5">
    <location>
        <position position="76"/>
    </location>
    <ligand>
        <name>Ca(2+)</name>
        <dbReference type="ChEBI" id="CHEBI:29108"/>
    </ligand>
</feature>
<dbReference type="PROSITE" id="PS00118">
    <property type="entry name" value="PA2_HIS"/>
    <property type="match status" value="1"/>
</dbReference>
<comment type="cofactor">
    <cofactor evidence="5">
        <name>Ca(2+)</name>
        <dbReference type="ChEBI" id="CHEBI:29108"/>
    </cofactor>
    <text evidence="5">Binds 1 Ca(2+) ion per subunit.</text>
</comment>
<dbReference type="InterPro" id="IPR036444">
    <property type="entry name" value="PLipase_A2_dom_sf"/>
</dbReference>
<evidence type="ECO:0000256" key="6">
    <source>
        <dbReference type="PIRSR" id="PIRSR601211-3"/>
    </source>
</evidence>
<dbReference type="PRINTS" id="PR00389">
    <property type="entry name" value="PHPHLIPASEA2"/>
</dbReference>
<dbReference type="InterPro" id="IPR033113">
    <property type="entry name" value="PLA2_histidine"/>
</dbReference>
<dbReference type="Gene3D" id="1.20.90.10">
    <property type="entry name" value="Phospholipase A2 domain"/>
    <property type="match status" value="1"/>
</dbReference>
<evidence type="ECO:0000259" key="9">
    <source>
        <dbReference type="SMART" id="SM00085"/>
    </source>
</evidence>
<feature type="binding site" evidence="5">
    <location>
        <position position="59"/>
    </location>
    <ligand>
        <name>Ca(2+)</name>
        <dbReference type="ChEBI" id="CHEBI:29108"/>
    </ligand>
</feature>
<feature type="disulfide bond" evidence="6">
    <location>
        <begin position="110"/>
        <end position="122"/>
    </location>
</feature>
<dbReference type="SUPFAM" id="SSF48619">
    <property type="entry name" value="Phospholipase A2, PLA2"/>
    <property type="match status" value="1"/>
</dbReference>
<comment type="caution">
    <text evidence="10">The sequence shown here is derived from an EMBL/GenBank/DDBJ whole genome shotgun (WGS) entry which is preliminary data.</text>
</comment>
<dbReference type="InterPro" id="IPR001211">
    <property type="entry name" value="PLA2"/>
</dbReference>
<dbReference type="PANTHER" id="PTHR11716:SF107">
    <property type="entry name" value="PHOSPHOLIPASE A2"/>
    <property type="match status" value="1"/>
</dbReference>
<feature type="active site" evidence="4">
    <location>
        <position position="125"/>
    </location>
</feature>
<dbReference type="GO" id="GO:0016042">
    <property type="term" value="P:lipid catabolic process"/>
    <property type="evidence" value="ECO:0007669"/>
    <property type="project" value="InterPro"/>
</dbReference>
<feature type="active site" evidence="4">
    <location>
        <position position="75"/>
    </location>
</feature>
<dbReference type="AlphaFoldDB" id="A0AAD5R6C1"/>
<dbReference type="GO" id="GO:0005509">
    <property type="term" value="F:calcium ion binding"/>
    <property type="evidence" value="ECO:0007669"/>
    <property type="project" value="InterPro"/>
</dbReference>
<reference evidence="10" key="1">
    <citation type="submission" date="2021-06" db="EMBL/GenBank/DDBJ databases">
        <title>Parelaphostrongylus tenuis whole genome reference sequence.</title>
        <authorList>
            <person name="Garwood T.J."/>
            <person name="Larsen P.A."/>
            <person name="Fountain-Jones N.M."/>
            <person name="Garbe J.R."/>
            <person name="Macchietto M.G."/>
            <person name="Kania S.A."/>
            <person name="Gerhold R.W."/>
            <person name="Richards J.E."/>
            <person name="Wolf T.M."/>
        </authorList>
    </citation>
    <scope>NUCLEOTIDE SEQUENCE</scope>
    <source>
        <strain evidence="10">MNPRO001-30</strain>
        <tissue evidence="10">Meninges</tissue>
    </source>
</reference>
<dbReference type="InterPro" id="IPR033112">
    <property type="entry name" value="PLA2_Asp_AS"/>
</dbReference>
<dbReference type="PROSITE" id="PS00119">
    <property type="entry name" value="PA2_ASP"/>
    <property type="match status" value="1"/>
</dbReference>
<feature type="domain" description="Phospholipase A2-like central" evidence="9">
    <location>
        <begin position="30"/>
        <end position="145"/>
    </location>
</feature>
<gene>
    <name evidence="10" type="ORF">KIN20_032028</name>
</gene>
<accession>A0AAD5R6C1</accession>
<keyword evidence="5" id="KW-0479">Metal-binding</keyword>
<keyword evidence="11" id="KW-1185">Reference proteome</keyword>
<evidence type="ECO:0000256" key="8">
    <source>
        <dbReference type="RuleBase" id="RU361236"/>
    </source>
</evidence>
<evidence type="ECO:0000256" key="7">
    <source>
        <dbReference type="RuleBase" id="RU003654"/>
    </source>
</evidence>
<evidence type="ECO:0000256" key="2">
    <source>
        <dbReference type="ARBA" id="ARBA00022525"/>
    </source>
</evidence>
<proteinExistence type="inferred from homology"/>
<dbReference type="GO" id="GO:0005576">
    <property type="term" value="C:extracellular region"/>
    <property type="evidence" value="ECO:0007669"/>
    <property type="project" value="UniProtKB-SubCell"/>
</dbReference>
<keyword evidence="8" id="KW-0732">Signal</keyword>
<comment type="similarity">
    <text evidence="7">Belongs to the phospholipase A2 family.</text>
</comment>
<dbReference type="GO" id="GO:0050482">
    <property type="term" value="P:arachidonate secretion"/>
    <property type="evidence" value="ECO:0007669"/>
    <property type="project" value="InterPro"/>
</dbReference>
<dbReference type="GO" id="GO:0006644">
    <property type="term" value="P:phospholipid metabolic process"/>
    <property type="evidence" value="ECO:0007669"/>
    <property type="project" value="InterPro"/>
</dbReference>
<dbReference type="PANTHER" id="PTHR11716">
    <property type="entry name" value="PHOSPHOLIPASE A2 FAMILY MEMBER"/>
    <property type="match status" value="1"/>
</dbReference>
<evidence type="ECO:0000256" key="5">
    <source>
        <dbReference type="PIRSR" id="PIRSR601211-2"/>
    </source>
</evidence>